<dbReference type="AlphaFoldDB" id="A0A226EYD4"/>
<gene>
    <name evidence="12" type="ORF">Fcan01_02968</name>
</gene>
<dbReference type="STRING" id="158441.A0A226EYD4"/>
<feature type="transmembrane region" description="Helical" evidence="8">
    <location>
        <begin position="235"/>
        <end position="268"/>
    </location>
</feature>
<keyword evidence="2" id="KW-0813">Transport</keyword>
<dbReference type="GO" id="GO:0005324">
    <property type="term" value="F:long-chain fatty acid transmembrane transporter activity"/>
    <property type="evidence" value="ECO:0007669"/>
    <property type="project" value="TreeGrafter"/>
</dbReference>
<dbReference type="EMBL" id="LNIX01000001">
    <property type="protein sequence ID" value="OXA62208.1"/>
    <property type="molecule type" value="Genomic_DNA"/>
</dbReference>
<dbReference type="GO" id="GO:0007031">
    <property type="term" value="P:peroxisome organization"/>
    <property type="evidence" value="ECO:0007669"/>
    <property type="project" value="TreeGrafter"/>
</dbReference>
<reference evidence="12 13" key="1">
    <citation type="submission" date="2015-12" db="EMBL/GenBank/DDBJ databases">
        <title>The genome of Folsomia candida.</title>
        <authorList>
            <person name="Faddeeva A."/>
            <person name="Derks M.F."/>
            <person name="Anvar Y."/>
            <person name="Smit S."/>
            <person name="Van Straalen N."/>
            <person name="Roelofs D."/>
        </authorList>
    </citation>
    <scope>NUCLEOTIDE SEQUENCE [LARGE SCALE GENOMIC DNA]</scope>
    <source>
        <strain evidence="12 13">VU population</strain>
        <tissue evidence="12">Whole body</tissue>
    </source>
</reference>
<dbReference type="InterPro" id="IPR017871">
    <property type="entry name" value="ABC_transporter-like_CS"/>
</dbReference>
<name>A0A226EYD4_FOLCA</name>
<dbReference type="Proteomes" id="UP000198287">
    <property type="component" value="Unassembled WGS sequence"/>
</dbReference>
<evidence type="ECO:0000256" key="5">
    <source>
        <dbReference type="ARBA" id="ARBA00023136"/>
    </source>
</evidence>
<feature type="domain" description="ABC transmembrane type-1" evidence="11">
    <location>
        <begin position="112"/>
        <end position="342"/>
    </location>
</feature>
<feature type="domain" description="SHSP" evidence="9">
    <location>
        <begin position="748"/>
        <end position="861"/>
    </location>
</feature>
<dbReference type="GO" id="GO:0006635">
    <property type="term" value="P:fatty acid beta-oxidation"/>
    <property type="evidence" value="ECO:0007669"/>
    <property type="project" value="TreeGrafter"/>
</dbReference>
<feature type="domain" description="ABC transporter" evidence="10">
    <location>
        <begin position="431"/>
        <end position="708"/>
    </location>
</feature>
<comment type="similarity">
    <text evidence="1">Belongs to the ABC transporter superfamily. ABCD family. Peroxisomal fatty acyl CoA transporter (TC 3.A.1.203) subfamily.</text>
</comment>
<proteinExistence type="inferred from homology"/>
<evidence type="ECO:0000259" key="9">
    <source>
        <dbReference type="PROSITE" id="PS01031"/>
    </source>
</evidence>
<dbReference type="Pfam" id="PF06472">
    <property type="entry name" value="ABC_membrane_2"/>
    <property type="match status" value="1"/>
</dbReference>
<organism evidence="12 13">
    <name type="scientific">Folsomia candida</name>
    <name type="common">Springtail</name>
    <dbReference type="NCBI Taxonomy" id="158441"/>
    <lineage>
        <taxon>Eukaryota</taxon>
        <taxon>Metazoa</taxon>
        <taxon>Ecdysozoa</taxon>
        <taxon>Arthropoda</taxon>
        <taxon>Hexapoda</taxon>
        <taxon>Collembola</taxon>
        <taxon>Entomobryomorpha</taxon>
        <taxon>Isotomoidea</taxon>
        <taxon>Isotomidae</taxon>
        <taxon>Proisotominae</taxon>
        <taxon>Folsomia</taxon>
    </lineage>
</organism>
<dbReference type="PANTHER" id="PTHR11384:SF62">
    <property type="entry name" value="ATP-BINDING CASSETTE SUB-FAMILY D MEMBER 3"/>
    <property type="match status" value="1"/>
</dbReference>
<dbReference type="SUPFAM" id="SSF49764">
    <property type="entry name" value="HSP20-like chaperones"/>
    <property type="match status" value="1"/>
</dbReference>
<dbReference type="PROSITE" id="PS50893">
    <property type="entry name" value="ABC_TRANSPORTER_2"/>
    <property type="match status" value="1"/>
</dbReference>
<dbReference type="Pfam" id="PF00005">
    <property type="entry name" value="ABC_tran"/>
    <property type="match status" value="1"/>
</dbReference>
<keyword evidence="12" id="KW-0067">ATP-binding</keyword>
<dbReference type="CDD" id="cd06526">
    <property type="entry name" value="metazoan_ACD"/>
    <property type="match status" value="1"/>
</dbReference>
<dbReference type="InterPro" id="IPR050835">
    <property type="entry name" value="ABC_transporter_sub-D"/>
</dbReference>
<accession>A0A226EYD4</accession>
<keyword evidence="13" id="KW-1185">Reference proteome</keyword>
<protein>
    <submittedName>
        <fullName evidence="12">ATP-binding cassette sub-family D member 3</fullName>
    </submittedName>
</protein>
<keyword evidence="5 8" id="KW-0472">Membrane</keyword>
<dbReference type="OMA" id="VTICAMA"/>
<dbReference type="PROSITE" id="PS01031">
    <property type="entry name" value="SHSP"/>
    <property type="match status" value="1"/>
</dbReference>
<evidence type="ECO:0000256" key="6">
    <source>
        <dbReference type="PROSITE-ProRule" id="PRU00285"/>
    </source>
</evidence>
<evidence type="ECO:0000256" key="2">
    <source>
        <dbReference type="ARBA" id="ARBA00022448"/>
    </source>
</evidence>
<comment type="similarity">
    <text evidence="6 7">Belongs to the small heat shock protein (HSP20) family.</text>
</comment>
<evidence type="ECO:0000256" key="3">
    <source>
        <dbReference type="ARBA" id="ARBA00022692"/>
    </source>
</evidence>
<dbReference type="Gene3D" id="3.40.50.300">
    <property type="entry name" value="P-loop containing nucleotide triphosphate hydrolases"/>
    <property type="match status" value="1"/>
</dbReference>
<evidence type="ECO:0000256" key="8">
    <source>
        <dbReference type="SAM" id="Phobius"/>
    </source>
</evidence>
<comment type="caution">
    <text evidence="12">The sequence shown here is derived from an EMBL/GenBank/DDBJ whole genome shotgun (WGS) entry which is preliminary data.</text>
</comment>
<evidence type="ECO:0000313" key="12">
    <source>
        <dbReference type="EMBL" id="OXA62208.1"/>
    </source>
</evidence>
<dbReference type="GO" id="GO:0005778">
    <property type="term" value="C:peroxisomal membrane"/>
    <property type="evidence" value="ECO:0007669"/>
    <property type="project" value="TreeGrafter"/>
</dbReference>
<evidence type="ECO:0000256" key="7">
    <source>
        <dbReference type="RuleBase" id="RU003616"/>
    </source>
</evidence>
<feature type="transmembrane region" description="Helical" evidence="8">
    <location>
        <begin position="24"/>
        <end position="44"/>
    </location>
</feature>
<dbReference type="SUPFAM" id="SSF90123">
    <property type="entry name" value="ABC transporter transmembrane region"/>
    <property type="match status" value="1"/>
</dbReference>
<keyword evidence="12" id="KW-0547">Nucleotide-binding</keyword>
<evidence type="ECO:0000259" key="10">
    <source>
        <dbReference type="PROSITE" id="PS50893"/>
    </source>
</evidence>
<dbReference type="GO" id="GO:0140359">
    <property type="term" value="F:ABC-type transporter activity"/>
    <property type="evidence" value="ECO:0007669"/>
    <property type="project" value="InterPro"/>
</dbReference>
<evidence type="ECO:0000259" key="11">
    <source>
        <dbReference type="PROSITE" id="PS50929"/>
    </source>
</evidence>
<dbReference type="OrthoDB" id="422637at2759"/>
<dbReference type="GO" id="GO:0015910">
    <property type="term" value="P:long-chain fatty acid import into peroxisome"/>
    <property type="evidence" value="ECO:0007669"/>
    <property type="project" value="TreeGrafter"/>
</dbReference>
<dbReference type="GO" id="GO:0016887">
    <property type="term" value="F:ATP hydrolysis activity"/>
    <property type="evidence" value="ECO:0007669"/>
    <property type="project" value="InterPro"/>
</dbReference>
<dbReference type="InterPro" id="IPR027417">
    <property type="entry name" value="P-loop_NTPase"/>
</dbReference>
<dbReference type="PROSITE" id="PS50929">
    <property type="entry name" value="ABC_TM1F"/>
    <property type="match status" value="1"/>
</dbReference>
<dbReference type="CDD" id="cd03223">
    <property type="entry name" value="ABCD_peroxisomal_ALDP"/>
    <property type="match status" value="1"/>
</dbReference>
<evidence type="ECO:0000313" key="13">
    <source>
        <dbReference type="Proteomes" id="UP000198287"/>
    </source>
</evidence>
<dbReference type="SUPFAM" id="SSF52540">
    <property type="entry name" value="P-loop containing nucleoside triphosphate hydrolases"/>
    <property type="match status" value="1"/>
</dbReference>
<dbReference type="InterPro" id="IPR003439">
    <property type="entry name" value="ABC_transporter-like_ATP-bd"/>
</dbReference>
<dbReference type="InterPro" id="IPR011527">
    <property type="entry name" value="ABC1_TM_dom"/>
</dbReference>
<dbReference type="Gene3D" id="1.20.1560.10">
    <property type="entry name" value="ABC transporter type 1, transmembrane domain"/>
    <property type="match status" value="1"/>
</dbReference>
<dbReference type="InterPro" id="IPR002068">
    <property type="entry name" value="A-crystallin/Hsp20_dom"/>
</dbReference>
<dbReference type="GO" id="GO:0005524">
    <property type="term" value="F:ATP binding"/>
    <property type="evidence" value="ECO:0007669"/>
    <property type="project" value="UniProtKB-KW"/>
</dbReference>
<keyword evidence="3 8" id="KW-0812">Transmembrane</keyword>
<dbReference type="PANTHER" id="PTHR11384">
    <property type="entry name" value="ATP-BINDING CASSETTE, SUB-FAMILY D MEMBER"/>
    <property type="match status" value="1"/>
</dbReference>
<dbReference type="GO" id="GO:0042760">
    <property type="term" value="P:very long-chain fatty acid catabolic process"/>
    <property type="evidence" value="ECO:0007669"/>
    <property type="project" value="TreeGrafter"/>
</dbReference>
<dbReference type="Gene3D" id="2.60.40.790">
    <property type="match status" value="1"/>
</dbReference>
<dbReference type="Pfam" id="PF00011">
    <property type="entry name" value="HSP20"/>
    <property type="match status" value="1"/>
</dbReference>
<dbReference type="InterPro" id="IPR008978">
    <property type="entry name" value="HSP20-like_chaperone"/>
</dbReference>
<sequence>MALVSKLLGEAGANTGIEHRGASILRLLCTLSSSTSAIILLKLYRKSLKIRKSTKKALQVQRLQSLQKSQDGVEQNRRHGVNTNKKLYSQFMRIFRILVPKWNSPEVGFMSLISFMLVVRSCCDLWTIYLGTLLEAAIISGETSSFLQHLKKFALTMPLMSLTNSLLKYSSRQLEIRFRARLTKHLMQKYMYKMTFYKLNQKMRNTDALITTDVERFASTSATLYSQLSKPMLDILIYVYGISRSIGASVPATMLGYLAVAAFVIAILRRPMARLTASEQALEGEYRFANSRIITNSEEISFYKGGPRELEWMLNSFSNLYQHLDGFIAFKFITEFFENFVAKYIATVVGYYAVGRPFFNVKDGTKFTQKEFKTRQESYYRSGRMLVNLSQAIGRLTLNAKNLSRLAGYTSRIHELLDNLNRLNLEEDNRLENQGTNKSLGRYVIQDHVIRFENVPIVTPNGDVLIKCLCLEVRSGMNVLVTILGELWPLTGGTLTKPDTSKLFYVPQKPYMPYGSFRDQIIYPDSVSEMRAKGLRYGDLVKFLQLVDLDWMVIQSADVPKKPSMASSNDNHADDLEQIWRAEGGEGEIKEQELRTLGQRRSWDAIENWMDVLSGGQKQRLAMARMIYHRPQYAILDECTSAVSVDIEGSIYRYCRSANITLFTVTHRKSLYNYHDYVLHMDGRGSYSMKKIDHDKDPEFGCNRHAGYAMEHQGQLHPFLGHFRYHSDPWESAYGRPLRLYNQHFGNGLVEEDLPPLDTWAMMHPRPRRVKVDVHQFRPSELSVKVVENYVVVEGQHDDREDAHGYITRHFKRRYRLPDNAKEDQLRVDLSSDGILEIFAPRMVEAHHDPNAAKAFPIHQTGKPASVSGGCGGQINGGHHFHSLSA</sequence>
<dbReference type="PROSITE" id="PS00211">
    <property type="entry name" value="ABC_TRANSPORTER_1"/>
    <property type="match status" value="1"/>
</dbReference>
<evidence type="ECO:0000256" key="4">
    <source>
        <dbReference type="ARBA" id="ARBA00022989"/>
    </source>
</evidence>
<keyword evidence="4 8" id="KW-1133">Transmembrane helix</keyword>
<dbReference type="InterPro" id="IPR036640">
    <property type="entry name" value="ABC1_TM_sf"/>
</dbReference>
<evidence type="ECO:0000256" key="1">
    <source>
        <dbReference type="ARBA" id="ARBA00008575"/>
    </source>
</evidence>